<evidence type="ECO:0000256" key="8">
    <source>
        <dbReference type="ARBA" id="ARBA00047883"/>
    </source>
</evidence>
<protein>
    <recommendedName>
        <fullName evidence="9">Thiamine-phosphate synthase</fullName>
        <shortName evidence="9">TP synthase</shortName>
        <shortName evidence="9">TPS</shortName>
        <ecNumber evidence="9">2.5.1.3</ecNumber>
    </recommendedName>
    <alternativeName>
        <fullName evidence="9">Thiamine-phosphate pyrophosphorylase</fullName>
        <shortName evidence="9">TMP pyrophosphorylase</shortName>
        <shortName evidence="9">TMP-PPase</shortName>
    </alternativeName>
</protein>
<dbReference type="InterPro" id="IPR022998">
    <property type="entry name" value="ThiamineP_synth_TenI"/>
</dbReference>
<comment type="catalytic activity">
    <reaction evidence="8 9 10">
        <text>2-[(2R,5Z)-2-carboxy-4-methylthiazol-5(2H)-ylidene]ethyl phosphate + 4-amino-2-methyl-5-(diphosphooxymethyl)pyrimidine + 2 H(+) = thiamine phosphate + CO2 + diphosphate</text>
        <dbReference type="Rhea" id="RHEA:47844"/>
        <dbReference type="ChEBI" id="CHEBI:15378"/>
        <dbReference type="ChEBI" id="CHEBI:16526"/>
        <dbReference type="ChEBI" id="CHEBI:33019"/>
        <dbReference type="ChEBI" id="CHEBI:37575"/>
        <dbReference type="ChEBI" id="CHEBI:57841"/>
        <dbReference type="ChEBI" id="CHEBI:62899"/>
        <dbReference type="EC" id="2.5.1.3"/>
    </reaction>
</comment>
<reference evidence="13 14" key="1">
    <citation type="submission" date="2023-07" db="EMBL/GenBank/DDBJ databases">
        <title>Genomic Encyclopedia of Type Strains, Phase IV (KMG-IV): sequencing the most valuable type-strain genomes for metagenomic binning, comparative biology and taxonomic classification.</title>
        <authorList>
            <person name="Goeker M."/>
        </authorList>
    </citation>
    <scope>NUCLEOTIDE SEQUENCE [LARGE SCALE GENOMIC DNA]</scope>
    <source>
        <strain evidence="13 14">DSM 105143</strain>
    </source>
</reference>
<gene>
    <name evidence="9" type="primary">thiE</name>
    <name evidence="13" type="ORF">J2S23_001949</name>
</gene>
<comment type="similarity">
    <text evidence="9 10">Belongs to the thiamine-phosphate synthase family.</text>
</comment>
<evidence type="ECO:0000256" key="4">
    <source>
        <dbReference type="ARBA" id="ARBA00022842"/>
    </source>
</evidence>
<keyword evidence="4 9" id="KW-0460">Magnesium</keyword>
<evidence type="ECO:0000313" key="13">
    <source>
        <dbReference type="EMBL" id="MDQ0223374.1"/>
    </source>
</evidence>
<evidence type="ECO:0000256" key="9">
    <source>
        <dbReference type="HAMAP-Rule" id="MF_00097"/>
    </source>
</evidence>
<keyword evidence="5 9" id="KW-0784">Thiamine biosynthesis</keyword>
<keyword evidence="3 9" id="KW-0479">Metal-binding</keyword>
<name>A0ABT9YTQ2_9STRE</name>
<feature type="binding site" evidence="9">
    <location>
        <position position="70"/>
    </location>
    <ligand>
        <name>4-amino-2-methyl-5-(diphosphooxymethyl)pyrimidine</name>
        <dbReference type="ChEBI" id="CHEBI:57841"/>
    </ligand>
</feature>
<dbReference type="EC" id="2.5.1.3" evidence="9"/>
<dbReference type="Proteomes" id="UP001223079">
    <property type="component" value="Unassembled WGS sequence"/>
</dbReference>
<keyword evidence="14" id="KW-1185">Reference proteome</keyword>
<evidence type="ECO:0000256" key="1">
    <source>
        <dbReference type="ARBA" id="ARBA00005165"/>
    </source>
</evidence>
<dbReference type="EMBL" id="JAUSTM010000025">
    <property type="protein sequence ID" value="MDQ0223374.1"/>
    <property type="molecule type" value="Genomic_DNA"/>
</dbReference>
<evidence type="ECO:0000313" key="14">
    <source>
        <dbReference type="Proteomes" id="UP001223079"/>
    </source>
</evidence>
<evidence type="ECO:0000259" key="12">
    <source>
        <dbReference type="Pfam" id="PF02581"/>
    </source>
</evidence>
<dbReference type="Gene3D" id="3.20.20.70">
    <property type="entry name" value="Aldolase class I"/>
    <property type="match status" value="1"/>
</dbReference>
<feature type="binding site" evidence="9">
    <location>
        <begin position="185"/>
        <end position="186"/>
    </location>
    <ligand>
        <name>2-[(2R,5Z)-2-carboxy-4-methylthiazol-5(2H)-ylidene]ethyl phosphate</name>
        <dbReference type="ChEBI" id="CHEBI:62899"/>
    </ligand>
</feature>
<comment type="catalytic activity">
    <reaction evidence="7 9 10">
        <text>2-(2-carboxy-4-methylthiazol-5-yl)ethyl phosphate + 4-amino-2-methyl-5-(diphosphooxymethyl)pyrimidine + 2 H(+) = thiamine phosphate + CO2 + diphosphate</text>
        <dbReference type="Rhea" id="RHEA:47848"/>
        <dbReference type="ChEBI" id="CHEBI:15378"/>
        <dbReference type="ChEBI" id="CHEBI:16526"/>
        <dbReference type="ChEBI" id="CHEBI:33019"/>
        <dbReference type="ChEBI" id="CHEBI:37575"/>
        <dbReference type="ChEBI" id="CHEBI:57841"/>
        <dbReference type="ChEBI" id="CHEBI:62890"/>
        <dbReference type="EC" id="2.5.1.3"/>
    </reaction>
</comment>
<feature type="binding site" evidence="9">
    <location>
        <position position="138"/>
    </location>
    <ligand>
        <name>4-amino-2-methyl-5-(diphosphooxymethyl)pyrimidine</name>
        <dbReference type="ChEBI" id="CHEBI:57841"/>
    </ligand>
</feature>
<evidence type="ECO:0000256" key="11">
    <source>
        <dbReference type="RuleBase" id="RU004253"/>
    </source>
</evidence>
<organism evidence="13 14">
    <name type="scientific">Streptococcus moroccensis</name>
    <dbReference type="NCBI Taxonomy" id="1451356"/>
    <lineage>
        <taxon>Bacteria</taxon>
        <taxon>Bacillati</taxon>
        <taxon>Bacillota</taxon>
        <taxon>Bacilli</taxon>
        <taxon>Lactobacillales</taxon>
        <taxon>Streptococcaceae</taxon>
        <taxon>Streptococcus</taxon>
    </lineage>
</organism>
<dbReference type="SUPFAM" id="SSF51391">
    <property type="entry name" value="Thiamin phosphate synthase"/>
    <property type="match status" value="1"/>
</dbReference>
<comment type="catalytic activity">
    <reaction evidence="6 9 10">
        <text>4-methyl-5-(2-phosphooxyethyl)-thiazole + 4-amino-2-methyl-5-(diphosphooxymethyl)pyrimidine + H(+) = thiamine phosphate + diphosphate</text>
        <dbReference type="Rhea" id="RHEA:22328"/>
        <dbReference type="ChEBI" id="CHEBI:15378"/>
        <dbReference type="ChEBI" id="CHEBI:33019"/>
        <dbReference type="ChEBI" id="CHEBI:37575"/>
        <dbReference type="ChEBI" id="CHEBI:57841"/>
        <dbReference type="ChEBI" id="CHEBI:58296"/>
        <dbReference type="EC" id="2.5.1.3"/>
    </reaction>
</comment>
<evidence type="ECO:0000256" key="7">
    <source>
        <dbReference type="ARBA" id="ARBA00047851"/>
    </source>
</evidence>
<evidence type="ECO:0000256" key="3">
    <source>
        <dbReference type="ARBA" id="ARBA00022723"/>
    </source>
</evidence>
<feature type="binding site" evidence="9">
    <location>
        <position position="109"/>
    </location>
    <ligand>
        <name>4-amino-2-methyl-5-(diphosphooxymethyl)pyrimidine</name>
        <dbReference type="ChEBI" id="CHEBI:57841"/>
    </ligand>
</feature>
<comment type="pathway">
    <text evidence="1 9 11">Cofactor biosynthesis; thiamine diphosphate biosynthesis; thiamine phosphate from 4-amino-2-methyl-5-diphosphomethylpyrimidine and 4-methyl-5-(2-phosphoethyl)-thiazole: step 1/1.</text>
</comment>
<keyword evidence="2 9" id="KW-0808">Transferase</keyword>
<feature type="binding site" evidence="9">
    <location>
        <position position="71"/>
    </location>
    <ligand>
        <name>Mg(2+)</name>
        <dbReference type="ChEBI" id="CHEBI:18420"/>
    </ligand>
</feature>
<dbReference type="PANTHER" id="PTHR20857:SF15">
    <property type="entry name" value="THIAMINE-PHOSPHATE SYNTHASE"/>
    <property type="match status" value="1"/>
</dbReference>
<dbReference type="NCBIfam" id="TIGR00693">
    <property type="entry name" value="thiE"/>
    <property type="match status" value="1"/>
</dbReference>
<dbReference type="Pfam" id="PF02581">
    <property type="entry name" value="TMP-TENI"/>
    <property type="match status" value="1"/>
</dbReference>
<comment type="cofactor">
    <cofactor evidence="9">
        <name>Mg(2+)</name>
        <dbReference type="ChEBI" id="CHEBI:18420"/>
    </cofactor>
    <text evidence="9">Binds 1 Mg(2+) ion per subunit.</text>
</comment>
<feature type="binding site" evidence="9">
    <location>
        <position position="90"/>
    </location>
    <ligand>
        <name>Mg(2+)</name>
        <dbReference type="ChEBI" id="CHEBI:18420"/>
    </ligand>
</feature>
<proteinExistence type="inferred from homology"/>
<evidence type="ECO:0000256" key="5">
    <source>
        <dbReference type="ARBA" id="ARBA00022977"/>
    </source>
</evidence>
<feature type="binding site" evidence="9">
    <location>
        <begin position="135"/>
        <end position="137"/>
    </location>
    <ligand>
        <name>2-[(2R,5Z)-2-carboxy-4-methylthiazol-5(2H)-ylidene]ethyl phosphate</name>
        <dbReference type="ChEBI" id="CHEBI:62899"/>
    </ligand>
</feature>
<evidence type="ECO:0000256" key="6">
    <source>
        <dbReference type="ARBA" id="ARBA00047334"/>
    </source>
</evidence>
<dbReference type="CDD" id="cd00564">
    <property type="entry name" value="TMP_TenI"/>
    <property type="match status" value="1"/>
</dbReference>
<evidence type="ECO:0000256" key="10">
    <source>
        <dbReference type="RuleBase" id="RU003826"/>
    </source>
</evidence>
<dbReference type="PANTHER" id="PTHR20857">
    <property type="entry name" value="THIAMINE-PHOSPHATE PYROPHOSPHORYLASE"/>
    <property type="match status" value="1"/>
</dbReference>
<dbReference type="HAMAP" id="MF_00097">
    <property type="entry name" value="TMP_synthase"/>
    <property type="match status" value="1"/>
</dbReference>
<accession>A0ABT9YTQ2</accession>
<sequence>MNKERLTLYLVTARYEEEDRDFLKKIEVACQSGVTLVQLREKEATTAAFYALAVKVKAITDQYNIPLIINDRVDICLAVDAAGVHIGDQELPVAVVRQLIGPDKWLGVSAKTVQRALQAEKEGADYLGVGAIFPTQTKVVTQATSIETLKAIVDAISIPVVAIGGIDETKLETFSGTGIAGVAVVSRIMKATDIPAIVETFKKTLEQTLGG</sequence>
<dbReference type="InterPro" id="IPR034291">
    <property type="entry name" value="TMP_synthase"/>
</dbReference>
<dbReference type="GO" id="GO:0004789">
    <property type="term" value="F:thiamine-phosphate diphosphorylase activity"/>
    <property type="evidence" value="ECO:0007669"/>
    <property type="project" value="UniProtKB-EC"/>
</dbReference>
<feature type="binding site" evidence="9">
    <location>
        <begin position="38"/>
        <end position="42"/>
    </location>
    <ligand>
        <name>4-amino-2-methyl-5-(diphosphooxymethyl)pyrimidine</name>
        <dbReference type="ChEBI" id="CHEBI:57841"/>
    </ligand>
</feature>
<comment type="caution">
    <text evidence="13">The sequence shown here is derived from an EMBL/GenBank/DDBJ whole genome shotgun (WGS) entry which is preliminary data.</text>
</comment>
<dbReference type="RefSeq" id="WP_307122524.1">
    <property type="nucleotide sequence ID" value="NZ_JAUSTM010000025.1"/>
</dbReference>
<dbReference type="InterPro" id="IPR036206">
    <property type="entry name" value="ThiamineP_synth_sf"/>
</dbReference>
<feature type="binding site" evidence="9">
    <location>
        <position position="165"/>
    </location>
    <ligand>
        <name>2-[(2R,5Z)-2-carboxy-4-methylthiazol-5(2H)-ylidene]ethyl phosphate</name>
        <dbReference type="ChEBI" id="CHEBI:62899"/>
    </ligand>
</feature>
<feature type="domain" description="Thiamine phosphate synthase/TenI" evidence="12">
    <location>
        <begin position="8"/>
        <end position="188"/>
    </location>
</feature>
<evidence type="ECO:0000256" key="2">
    <source>
        <dbReference type="ARBA" id="ARBA00022679"/>
    </source>
</evidence>
<dbReference type="InterPro" id="IPR013785">
    <property type="entry name" value="Aldolase_TIM"/>
</dbReference>
<comment type="function">
    <text evidence="9">Condenses 4-methyl-5-(beta-hydroxyethyl)thiazole monophosphate (THZ-P) and 2-methyl-4-amino-5-hydroxymethyl pyrimidine pyrophosphate (HMP-PP) to form thiamine monophosphate (TMP).</text>
</comment>